<keyword evidence="3" id="KW-1185">Reference proteome</keyword>
<dbReference type="EMBL" id="ML119684">
    <property type="protein sequence ID" value="RPA80902.1"/>
    <property type="molecule type" value="Genomic_DNA"/>
</dbReference>
<gene>
    <name evidence="2" type="ORF">BJ508DRAFT_346819</name>
</gene>
<feature type="compositionally biased region" description="Basic and acidic residues" evidence="1">
    <location>
        <begin position="51"/>
        <end position="63"/>
    </location>
</feature>
<organism evidence="2 3">
    <name type="scientific">Ascobolus immersus RN42</name>
    <dbReference type="NCBI Taxonomy" id="1160509"/>
    <lineage>
        <taxon>Eukaryota</taxon>
        <taxon>Fungi</taxon>
        <taxon>Dikarya</taxon>
        <taxon>Ascomycota</taxon>
        <taxon>Pezizomycotina</taxon>
        <taxon>Pezizomycetes</taxon>
        <taxon>Pezizales</taxon>
        <taxon>Ascobolaceae</taxon>
        <taxon>Ascobolus</taxon>
    </lineage>
</organism>
<accession>A0A3N4I463</accession>
<feature type="compositionally biased region" description="Low complexity" evidence="1">
    <location>
        <begin position="28"/>
        <end position="50"/>
    </location>
</feature>
<feature type="compositionally biased region" description="Basic and acidic residues" evidence="1">
    <location>
        <begin position="79"/>
        <end position="89"/>
    </location>
</feature>
<evidence type="ECO:0000313" key="2">
    <source>
        <dbReference type="EMBL" id="RPA80902.1"/>
    </source>
</evidence>
<dbReference type="Proteomes" id="UP000275078">
    <property type="component" value="Unassembled WGS sequence"/>
</dbReference>
<protein>
    <submittedName>
        <fullName evidence="2">Uncharacterized protein</fullName>
    </submittedName>
</protein>
<dbReference type="AlphaFoldDB" id="A0A3N4I463"/>
<evidence type="ECO:0000313" key="3">
    <source>
        <dbReference type="Proteomes" id="UP000275078"/>
    </source>
</evidence>
<feature type="region of interest" description="Disordered" evidence="1">
    <location>
        <begin position="1"/>
        <end position="93"/>
    </location>
</feature>
<proteinExistence type="predicted"/>
<sequence length="260" mass="29508">MANPFTKPEIRIFSPGGTRQSTPVVLRSSPEAPSGSSSNSSTTMSSSNTISDHRNHSPRETREPTPGPESLRSSPETLPDDRSSHHDPPTIRTHVQFNTYEKFGAMVMRLNILCTRRKSLAQTTAIHLLELDSLAKCVLNEFVLSVSDILGADMQEMLELGNCVTDFTLVVNCPHNQQELHLLDYFMKKVSFIRWDMERLHSALKAGKEYVKMPCGEQLNIKKCFVKINKDMRTWVQDVRSYRSQIKDLRKLGREKVEAC</sequence>
<reference evidence="2 3" key="1">
    <citation type="journal article" date="2018" name="Nat. Ecol. Evol.">
        <title>Pezizomycetes genomes reveal the molecular basis of ectomycorrhizal truffle lifestyle.</title>
        <authorList>
            <person name="Murat C."/>
            <person name="Payen T."/>
            <person name="Noel B."/>
            <person name="Kuo A."/>
            <person name="Morin E."/>
            <person name="Chen J."/>
            <person name="Kohler A."/>
            <person name="Krizsan K."/>
            <person name="Balestrini R."/>
            <person name="Da Silva C."/>
            <person name="Montanini B."/>
            <person name="Hainaut M."/>
            <person name="Levati E."/>
            <person name="Barry K.W."/>
            <person name="Belfiori B."/>
            <person name="Cichocki N."/>
            <person name="Clum A."/>
            <person name="Dockter R.B."/>
            <person name="Fauchery L."/>
            <person name="Guy J."/>
            <person name="Iotti M."/>
            <person name="Le Tacon F."/>
            <person name="Lindquist E.A."/>
            <person name="Lipzen A."/>
            <person name="Malagnac F."/>
            <person name="Mello A."/>
            <person name="Molinier V."/>
            <person name="Miyauchi S."/>
            <person name="Poulain J."/>
            <person name="Riccioni C."/>
            <person name="Rubini A."/>
            <person name="Sitrit Y."/>
            <person name="Splivallo R."/>
            <person name="Traeger S."/>
            <person name="Wang M."/>
            <person name="Zifcakova L."/>
            <person name="Wipf D."/>
            <person name="Zambonelli A."/>
            <person name="Paolocci F."/>
            <person name="Nowrousian M."/>
            <person name="Ottonello S."/>
            <person name="Baldrian P."/>
            <person name="Spatafora J.W."/>
            <person name="Henrissat B."/>
            <person name="Nagy L.G."/>
            <person name="Aury J.M."/>
            <person name="Wincker P."/>
            <person name="Grigoriev I.V."/>
            <person name="Bonfante P."/>
            <person name="Martin F.M."/>
        </authorList>
    </citation>
    <scope>NUCLEOTIDE SEQUENCE [LARGE SCALE GENOMIC DNA]</scope>
    <source>
        <strain evidence="2 3">RN42</strain>
    </source>
</reference>
<name>A0A3N4I463_ASCIM</name>
<evidence type="ECO:0000256" key="1">
    <source>
        <dbReference type="SAM" id="MobiDB-lite"/>
    </source>
</evidence>